<gene>
    <name evidence="3" type="ORF">E3T39_06060</name>
</gene>
<dbReference type="RefSeq" id="WP_134513810.1">
    <property type="nucleotide sequence ID" value="NZ_SOHJ01000004.1"/>
</dbReference>
<evidence type="ECO:0000259" key="2">
    <source>
        <dbReference type="Pfam" id="PF14021"/>
    </source>
</evidence>
<dbReference type="InterPro" id="IPR025331">
    <property type="entry name" value="TNT"/>
</dbReference>
<dbReference type="Proteomes" id="UP000298170">
    <property type="component" value="Unassembled WGS sequence"/>
</dbReference>
<proteinExistence type="predicted"/>
<evidence type="ECO:0000313" key="3">
    <source>
        <dbReference type="EMBL" id="TFD61602.1"/>
    </source>
</evidence>
<dbReference type="GO" id="GO:0050135">
    <property type="term" value="F:NADP+ nucleosidase activity"/>
    <property type="evidence" value="ECO:0007669"/>
    <property type="project" value="InterPro"/>
</dbReference>
<reference evidence="3 4" key="1">
    <citation type="submission" date="2019-03" db="EMBL/GenBank/DDBJ databases">
        <title>Genomics of glacier-inhabiting Cryobacterium strains.</title>
        <authorList>
            <person name="Liu Q."/>
            <person name="Xin Y.-H."/>
        </authorList>
    </citation>
    <scope>NUCLEOTIDE SEQUENCE [LARGE SCALE GENOMIC DNA]</scope>
    <source>
        <strain evidence="3 4">Sr39</strain>
    </source>
</reference>
<dbReference type="OrthoDB" id="3259283at2"/>
<comment type="caution">
    <text evidence="3">The sequence shown here is derived from an EMBL/GenBank/DDBJ whole genome shotgun (WGS) entry which is preliminary data.</text>
</comment>
<sequence>MDSGTLDPAYGPQPGKPMGAAAEQLHFDDRFPYGTDAHGNPLTEVSWNERYVDSADSMQFAPNGGAVIGTRVQYTDVDAFLRDFGDLKLDRLGELDGGYMGAGGGTFSERALPLGQRLQEQLHELSLTGKPLPAGWRIEISLIADAYGRPGGGYKLSCEQTLTHQI</sequence>
<dbReference type="EMBL" id="SOHJ01000004">
    <property type="protein sequence ID" value="TFD61602.1"/>
    <property type="molecule type" value="Genomic_DNA"/>
</dbReference>
<dbReference type="AlphaFoldDB" id="A0A4V3ISS4"/>
<protein>
    <submittedName>
        <fullName evidence="3">DUF4237 domain-containing protein</fullName>
    </submittedName>
</protein>
<feature type="domain" description="TNT" evidence="2">
    <location>
        <begin position="88"/>
        <end position="159"/>
    </location>
</feature>
<accession>A0A4V3ISS4</accession>
<evidence type="ECO:0000313" key="4">
    <source>
        <dbReference type="Proteomes" id="UP000298170"/>
    </source>
</evidence>
<dbReference type="Pfam" id="PF14021">
    <property type="entry name" value="TNT"/>
    <property type="match status" value="1"/>
</dbReference>
<feature type="region of interest" description="Disordered" evidence="1">
    <location>
        <begin position="1"/>
        <end position="20"/>
    </location>
</feature>
<organism evidence="3 4">
    <name type="scientific">Cryobacterium suzukii</name>
    <dbReference type="NCBI Taxonomy" id="1259198"/>
    <lineage>
        <taxon>Bacteria</taxon>
        <taxon>Bacillati</taxon>
        <taxon>Actinomycetota</taxon>
        <taxon>Actinomycetes</taxon>
        <taxon>Micrococcales</taxon>
        <taxon>Microbacteriaceae</taxon>
        <taxon>Cryobacterium</taxon>
    </lineage>
</organism>
<evidence type="ECO:0000256" key="1">
    <source>
        <dbReference type="SAM" id="MobiDB-lite"/>
    </source>
</evidence>
<keyword evidence="4" id="KW-1185">Reference proteome</keyword>
<name>A0A4V3ISS4_9MICO</name>